<evidence type="ECO:0000256" key="1">
    <source>
        <dbReference type="ARBA" id="ARBA00000830"/>
    </source>
</evidence>
<dbReference type="EMBL" id="SLVM01000005">
    <property type="protein sequence ID" value="TCM86165.1"/>
    <property type="molecule type" value="Genomic_DNA"/>
</dbReference>
<dbReference type="InterPro" id="IPR023198">
    <property type="entry name" value="PGP-like_dom2"/>
</dbReference>
<comment type="similarity">
    <text evidence="3">Belongs to the HAD-like hydrolase superfamily. CbbY/CbbZ/Gph/YieH family.</text>
</comment>
<dbReference type="SUPFAM" id="SSF56784">
    <property type="entry name" value="HAD-like"/>
    <property type="match status" value="1"/>
</dbReference>
<dbReference type="InterPro" id="IPR006439">
    <property type="entry name" value="HAD-SF_hydro_IA"/>
</dbReference>
<dbReference type="InterPro" id="IPR036412">
    <property type="entry name" value="HAD-like_sf"/>
</dbReference>
<evidence type="ECO:0000313" key="5">
    <source>
        <dbReference type="EMBL" id="TCM86165.1"/>
    </source>
</evidence>
<organism evidence="5 6">
    <name type="scientific">Rhodovulum steppense</name>
    <dbReference type="NCBI Taxonomy" id="540251"/>
    <lineage>
        <taxon>Bacteria</taxon>
        <taxon>Pseudomonadati</taxon>
        <taxon>Pseudomonadota</taxon>
        <taxon>Alphaproteobacteria</taxon>
        <taxon>Rhodobacterales</taxon>
        <taxon>Paracoccaceae</taxon>
        <taxon>Rhodovulum</taxon>
    </lineage>
</organism>
<dbReference type="AlphaFoldDB" id="A0A4R1YY70"/>
<proteinExistence type="inferred from homology"/>
<dbReference type="NCBIfam" id="TIGR01549">
    <property type="entry name" value="HAD-SF-IA-v1"/>
    <property type="match status" value="1"/>
</dbReference>
<dbReference type="SFLD" id="SFLDG01129">
    <property type="entry name" value="C1.5:_HAD__Beta-PGM__Phosphata"/>
    <property type="match status" value="1"/>
</dbReference>
<dbReference type="InterPro" id="IPR050155">
    <property type="entry name" value="HAD-like_hydrolase_sf"/>
</dbReference>
<evidence type="ECO:0000313" key="6">
    <source>
        <dbReference type="Proteomes" id="UP000295277"/>
    </source>
</evidence>
<dbReference type="Gene3D" id="1.10.150.240">
    <property type="entry name" value="Putative phosphatase, domain 2"/>
    <property type="match status" value="1"/>
</dbReference>
<dbReference type="PANTHER" id="PTHR43434:SF1">
    <property type="entry name" value="PHOSPHOGLYCOLATE PHOSPHATASE"/>
    <property type="match status" value="1"/>
</dbReference>
<dbReference type="OrthoDB" id="9797743at2"/>
<gene>
    <name evidence="5" type="ORF">EV216_105130</name>
</gene>
<dbReference type="GO" id="GO:0006281">
    <property type="term" value="P:DNA repair"/>
    <property type="evidence" value="ECO:0007669"/>
    <property type="project" value="TreeGrafter"/>
</dbReference>
<comment type="catalytic activity">
    <reaction evidence="1">
        <text>2-phosphoglycolate + H2O = glycolate + phosphate</text>
        <dbReference type="Rhea" id="RHEA:14369"/>
        <dbReference type="ChEBI" id="CHEBI:15377"/>
        <dbReference type="ChEBI" id="CHEBI:29805"/>
        <dbReference type="ChEBI" id="CHEBI:43474"/>
        <dbReference type="ChEBI" id="CHEBI:58033"/>
        <dbReference type="EC" id="3.1.3.18"/>
    </reaction>
</comment>
<evidence type="ECO:0000256" key="2">
    <source>
        <dbReference type="ARBA" id="ARBA00004818"/>
    </source>
</evidence>
<name>A0A4R1YY70_9RHOB</name>
<dbReference type="Proteomes" id="UP000295277">
    <property type="component" value="Unassembled WGS sequence"/>
</dbReference>
<reference evidence="5 6" key="1">
    <citation type="submission" date="2019-03" db="EMBL/GenBank/DDBJ databases">
        <title>Genomic Encyclopedia of Type Strains, Phase IV (KMG-IV): sequencing the most valuable type-strain genomes for metagenomic binning, comparative biology and taxonomic classification.</title>
        <authorList>
            <person name="Goeker M."/>
        </authorList>
    </citation>
    <scope>NUCLEOTIDE SEQUENCE [LARGE SCALE GENOMIC DNA]</scope>
    <source>
        <strain evidence="5 6">DSM 21153</strain>
    </source>
</reference>
<sequence>MGPITAILFDKDGTLFDFHASWGDWAAEMLDRLAAGDGARHAALAGAVGFDPGARRFRADSIAIAATVEEVALRLLPHLPATDPAHLVDLLNAMAARARMRPAVPLAPLLDRLAGRGLALGVATNDAETPARCHLEAAGIADRLCFVAGYDSGHGAKPGPGQLLAFAAATGRRPAEVLMVGDSRHDLIAGRAAGMGTVGVLTGTAAAADLADLADAVLPDIGHLPALLDRIAAR</sequence>
<comment type="pathway">
    <text evidence="2">Organic acid metabolism; glycolate biosynthesis; glycolate from 2-phosphoglycolate: step 1/1.</text>
</comment>
<dbReference type="EC" id="3.1.3.18" evidence="4"/>
<dbReference type="SFLD" id="SFLDS00003">
    <property type="entry name" value="Haloacid_Dehalogenase"/>
    <property type="match status" value="1"/>
</dbReference>
<dbReference type="Gene3D" id="3.40.50.1000">
    <property type="entry name" value="HAD superfamily/HAD-like"/>
    <property type="match status" value="1"/>
</dbReference>
<keyword evidence="6" id="KW-1185">Reference proteome</keyword>
<dbReference type="PANTHER" id="PTHR43434">
    <property type="entry name" value="PHOSPHOGLYCOLATE PHOSPHATASE"/>
    <property type="match status" value="1"/>
</dbReference>
<accession>A0A4R1YY70</accession>
<dbReference type="GO" id="GO:0008967">
    <property type="term" value="F:phosphoglycolate phosphatase activity"/>
    <property type="evidence" value="ECO:0007669"/>
    <property type="project" value="UniProtKB-EC"/>
</dbReference>
<protein>
    <recommendedName>
        <fullName evidence="4">phosphoglycolate phosphatase</fullName>
        <ecNumber evidence="4">3.1.3.18</ecNumber>
    </recommendedName>
</protein>
<dbReference type="GO" id="GO:0005829">
    <property type="term" value="C:cytosol"/>
    <property type="evidence" value="ECO:0007669"/>
    <property type="project" value="TreeGrafter"/>
</dbReference>
<dbReference type="RefSeq" id="WP_132693960.1">
    <property type="nucleotide sequence ID" value="NZ_SLVM01000005.1"/>
</dbReference>
<dbReference type="Pfam" id="PF00702">
    <property type="entry name" value="Hydrolase"/>
    <property type="match status" value="1"/>
</dbReference>
<evidence type="ECO:0000256" key="3">
    <source>
        <dbReference type="ARBA" id="ARBA00006171"/>
    </source>
</evidence>
<evidence type="ECO:0000256" key="4">
    <source>
        <dbReference type="ARBA" id="ARBA00013078"/>
    </source>
</evidence>
<comment type="caution">
    <text evidence="5">The sequence shown here is derived from an EMBL/GenBank/DDBJ whole genome shotgun (WGS) entry which is preliminary data.</text>
</comment>
<dbReference type="InterPro" id="IPR023214">
    <property type="entry name" value="HAD_sf"/>
</dbReference>